<organism evidence="1">
    <name type="scientific">Klebsiella pneumoniae</name>
    <dbReference type="NCBI Taxonomy" id="573"/>
    <lineage>
        <taxon>Bacteria</taxon>
        <taxon>Pseudomonadati</taxon>
        <taxon>Pseudomonadota</taxon>
        <taxon>Gammaproteobacteria</taxon>
        <taxon>Enterobacterales</taxon>
        <taxon>Enterobacteriaceae</taxon>
        <taxon>Klebsiella/Raoultella group</taxon>
        <taxon>Klebsiella</taxon>
        <taxon>Klebsiella pneumoniae complex</taxon>
    </lineage>
</organism>
<dbReference type="NCBIfam" id="NF033853">
    <property type="entry name" value="KPN_two_small"/>
    <property type="match status" value="1"/>
</dbReference>
<accession>A0A6A9FTT0</accession>
<reference evidence="1" key="1">
    <citation type="submission" date="2019-11" db="EMBL/GenBank/DDBJ databases">
        <title>Emergence of a novel subclone of carbapenem-resistant Klebsiella pneumoniae ST11 with enhanced virulence and transmissibility: a molecular epidemiological, clinical, genomic study.</title>
        <authorList>
            <person name="Zhou K."/>
        </authorList>
    </citation>
    <scope>NUCLEOTIDE SEQUENCE</scope>
    <source>
        <strain evidence="1">KP_33316</strain>
    </source>
</reference>
<evidence type="ECO:0000313" key="3">
    <source>
        <dbReference type="Proteomes" id="UP000532829"/>
    </source>
</evidence>
<protein>
    <submittedName>
        <fullName evidence="1">Small membrane protein</fullName>
    </submittedName>
</protein>
<sequence length="49" mass="5519">MTTIMMLALAVVLLLVAVGSLMSYIKERRGYKKLSKKDINGYPLFKKQG</sequence>
<dbReference type="EMBL" id="WNQA01000033">
    <property type="protein sequence ID" value="MTZ11210.1"/>
    <property type="molecule type" value="Genomic_DNA"/>
</dbReference>
<evidence type="ECO:0000313" key="2">
    <source>
        <dbReference type="EMBL" id="QQL35687.1"/>
    </source>
</evidence>
<dbReference type="EMBL" id="CP066534">
    <property type="protein sequence ID" value="QQL35687.1"/>
    <property type="molecule type" value="Genomic_DNA"/>
</dbReference>
<dbReference type="Proteomes" id="UP000532829">
    <property type="component" value="Chromosome"/>
</dbReference>
<dbReference type="RefSeq" id="WP_004147999.1">
    <property type="nucleotide sequence ID" value="NZ_AP018671.1"/>
</dbReference>
<gene>
    <name evidence="1" type="ORF">GNE73_23350</name>
    <name evidence="2" type="ORF">H3G96_011020</name>
</gene>
<reference evidence="2 3" key="2">
    <citation type="submission" date="2020-12" db="EMBL/GenBank/DDBJ databases">
        <title>The complete genome of Klebsiella pneumoniae strain 090374.</title>
        <authorList>
            <person name="Wei L."/>
            <person name="Wen H."/>
            <person name="Liu L."/>
            <person name="Feng Y."/>
            <person name="Zong Z."/>
        </authorList>
    </citation>
    <scope>NUCLEOTIDE SEQUENCE [LARGE SCALE GENOMIC DNA]</scope>
    <source>
        <strain evidence="2 3">WCHKP090374</strain>
    </source>
</reference>
<proteinExistence type="predicted"/>
<dbReference type="InterPro" id="IPR049833">
    <property type="entry name" value="KPN01023-like"/>
</dbReference>
<evidence type="ECO:0000313" key="1">
    <source>
        <dbReference type="EMBL" id="MTZ11210.1"/>
    </source>
</evidence>
<dbReference type="AlphaFoldDB" id="A0A6A9FTT0"/>
<name>A0A6A9FTT0_KLEPN</name>